<evidence type="ECO:0000313" key="2">
    <source>
        <dbReference type="EMBL" id="MFB9886427.1"/>
    </source>
</evidence>
<dbReference type="Pfam" id="PF13692">
    <property type="entry name" value="Glyco_trans_1_4"/>
    <property type="match status" value="1"/>
</dbReference>
<sequence>MAIIAPSPVPFTIGGAEKLWLGMQSHFNSLPGVQCELIKVVVDERTFSGVLAAYRDFSQLSLSHFDLVISTKYPAWMVKHDNHIVYMQHKLRGLYDAYHFCKKPTYFSPVSDQEIELKESLDRLNDHKDLPAFFNLLQKQGYFSGEKDDCFPGPIARAIVHALDRVGLSPHSIERYFCISKNVRERQDYFPDGVYPRVLYHPSDLCNYRCVTPEHIFTVSRLDSAKRIDLLVSAYRKSTCQVKFYIAGEGAERARLEKLAGGDERIVFVGRLTDEEILDYYSKSYFIPYVPYDEDYGLITIESFLSSKPILTCSDSGGSLEWVQHNVTGFVAEPTEQSLSAAFNYLGDNLEQVAQMGRNAFDLVKRKISWDNIAGVLLAEKHAKSIAIVNDFCVYPPVSGGQARVFYLAQALSSYINVRLICFSPEGGQAKELQISRSFVIQEIPKPQGFNQHMIKLEDELNCSAGDIAAMLFLPKVFSDFLALLKKSLKGYKTVVCEHAYVYPVVKAVHRANFIYDAHNVEYDIKHSIWQGSGKEKALNQLLKVEKELWLHAKLVLACSAKDIDRFQQLYGKRRHADPVLLPNGVVYQPLCLDEERRAQIRTKLGVVKRKVCVFIGSRHQPNVVALNEILMTAAQLHDVDFWVLGNVCEAVKDTVPANVTLWGTVADAEKHVLLECADVGLNLVYSGSGTNLKVLDYLAHGLQVITTQVGARGFESIPSQLLKIVDDHAWGNLVIGLAEADANSRIQANQSVYHYGWHALVESVVDEVLAIC</sequence>
<comment type="caution">
    <text evidence="2">The sequence shown here is derived from an EMBL/GenBank/DDBJ whole genome shotgun (WGS) entry which is preliminary data.</text>
</comment>
<dbReference type="PANTHER" id="PTHR12526:SF625">
    <property type="entry name" value="PHOSPHATIDYLINOSITOL GLYCAN-CLASS A"/>
    <property type="match status" value="1"/>
</dbReference>
<dbReference type="Gene3D" id="3.40.50.2000">
    <property type="entry name" value="Glycogen Phosphorylase B"/>
    <property type="match status" value="4"/>
</dbReference>
<reference evidence="2 3" key="1">
    <citation type="submission" date="2024-09" db="EMBL/GenBank/DDBJ databases">
        <authorList>
            <person name="Sun Q."/>
            <person name="Mori K."/>
        </authorList>
    </citation>
    <scope>NUCLEOTIDE SEQUENCE [LARGE SCALE GENOMIC DNA]</scope>
    <source>
        <strain evidence="2 3">ATCC 51285</strain>
    </source>
</reference>
<dbReference type="InterPro" id="IPR001296">
    <property type="entry name" value="Glyco_trans_1"/>
</dbReference>
<dbReference type="SUPFAM" id="SSF53756">
    <property type="entry name" value="UDP-Glycosyltransferase/glycogen phosphorylase"/>
    <property type="match status" value="2"/>
</dbReference>
<evidence type="ECO:0000259" key="1">
    <source>
        <dbReference type="Pfam" id="PF00534"/>
    </source>
</evidence>
<organism evidence="2 3">
    <name type="scientific">Balneatrix alpica</name>
    <dbReference type="NCBI Taxonomy" id="75684"/>
    <lineage>
        <taxon>Bacteria</taxon>
        <taxon>Pseudomonadati</taxon>
        <taxon>Pseudomonadota</taxon>
        <taxon>Gammaproteobacteria</taxon>
        <taxon>Oceanospirillales</taxon>
        <taxon>Balneatrichaceae</taxon>
        <taxon>Balneatrix</taxon>
    </lineage>
</organism>
<evidence type="ECO:0000313" key="3">
    <source>
        <dbReference type="Proteomes" id="UP001589628"/>
    </source>
</evidence>
<protein>
    <submittedName>
        <fullName evidence="2">Glycosyltransferase family 4 protein</fullName>
    </submittedName>
</protein>
<gene>
    <name evidence="2" type="ORF">ACFFLH_08400</name>
</gene>
<dbReference type="RefSeq" id="WP_245593655.1">
    <property type="nucleotide sequence ID" value="NZ_JBHLZN010000002.1"/>
</dbReference>
<keyword evidence="3" id="KW-1185">Reference proteome</keyword>
<dbReference type="Pfam" id="PF00534">
    <property type="entry name" value="Glycos_transf_1"/>
    <property type="match status" value="1"/>
</dbReference>
<name>A0ABV5ZAZ4_9GAMM</name>
<proteinExistence type="predicted"/>
<accession>A0ABV5ZAZ4</accession>
<dbReference type="PANTHER" id="PTHR12526">
    <property type="entry name" value="GLYCOSYLTRANSFERASE"/>
    <property type="match status" value="1"/>
</dbReference>
<feature type="domain" description="Glycosyl transferase family 1" evidence="1">
    <location>
        <begin position="213"/>
        <end position="360"/>
    </location>
</feature>
<dbReference type="Proteomes" id="UP001589628">
    <property type="component" value="Unassembled WGS sequence"/>
</dbReference>
<dbReference type="CDD" id="cd03801">
    <property type="entry name" value="GT4_PimA-like"/>
    <property type="match status" value="1"/>
</dbReference>
<dbReference type="EMBL" id="JBHLZN010000002">
    <property type="protein sequence ID" value="MFB9886427.1"/>
    <property type="molecule type" value="Genomic_DNA"/>
</dbReference>